<dbReference type="GO" id="GO:0008081">
    <property type="term" value="F:phosphoric diester hydrolase activity"/>
    <property type="evidence" value="ECO:0007669"/>
    <property type="project" value="InterPro"/>
</dbReference>
<dbReference type="Gene3D" id="3.20.20.190">
    <property type="entry name" value="Phosphatidylinositol (PI) phosphodiesterase"/>
    <property type="match status" value="1"/>
</dbReference>
<dbReference type="OrthoDB" id="2153528at2759"/>
<dbReference type="GO" id="GO:0006629">
    <property type="term" value="P:lipid metabolic process"/>
    <property type="evidence" value="ECO:0007669"/>
    <property type="project" value="InterPro"/>
</dbReference>
<comment type="caution">
    <text evidence="1">The sequence shown here is derived from an EMBL/GenBank/DDBJ whole genome shotgun (WGS) entry which is preliminary data.</text>
</comment>
<evidence type="ECO:0000313" key="2">
    <source>
        <dbReference type="Proteomes" id="UP000193719"/>
    </source>
</evidence>
<dbReference type="AlphaFoldDB" id="A0A1Y1V974"/>
<dbReference type="Proteomes" id="UP000193719">
    <property type="component" value="Unassembled WGS sequence"/>
</dbReference>
<sequence>WNKARYYDIDTTNKRVLTEWGWCSYTNYFNDDANWMSHLDNNLKLNQINIPGTHD</sequence>
<accession>A0A1Y1V974</accession>
<gene>
    <name evidence="1" type="ORF">BCR36DRAFT_261072</name>
</gene>
<evidence type="ECO:0000313" key="1">
    <source>
        <dbReference type="EMBL" id="ORX49595.1"/>
    </source>
</evidence>
<organism evidence="1 2">
    <name type="scientific">Piromyces finnis</name>
    <dbReference type="NCBI Taxonomy" id="1754191"/>
    <lineage>
        <taxon>Eukaryota</taxon>
        <taxon>Fungi</taxon>
        <taxon>Fungi incertae sedis</taxon>
        <taxon>Chytridiomycota</taxon>
        <taxon>Chytridiomycota incertae sedis</taxon>
        <taxon>Neocallimastigomycetes</taxon>
        <taxon>Neocallimastigales</taxon>
        <taxon>Neocallimastigaceae</taxon>
        <taxon>Piromyces</taxon>
    </lineage>
</organism>
<dbReference type="InterPro" id="IPR017946">
    <property type="entry name" value="PLC-like_Pdiesterase_TIM-brl"/>
</dbReference>
<dbReference type="EMBL" id="MCFH01000023">
    <property type="protein sequence ID" value="ORX49595.1"/>
    <property type="molecule type" value="Genomic_DNA"/>
</dbReference>
<keyword evidence="2" id="KW-1185">Reference proteome</keyword>
<proteinExistence type="predicted"/>
<protein>
    <submittedName>
        <fullName evidence="1">Uncharacterized protein</fullName>
    </submittedName>
</protein>
<name>A0A1Y1V974_9FUNG</name>
<reference evidence="1 2" key="2">
    <citation type="submission" date="2016-08" db="EMBL/GenBank/DDBJ databases">
        <title>Pervasive Adenine N6-methylation of Active Genes in Fungi.</title>
        <authorList>
            <consortium name="DOE Joint Genome Institute"/>
            <person name="Mondo S.J."/>
            <person name="Dannebaum R.O."/>
            <person name="Kuo R.C."/>
            <person name="Labutti K."/>
            <person name="Haridas S."/>
            <person name="Kuo A."/>
            <person name="Salamov A."/>
            <person name="Ahrendt S.R."/>
            <person name="Lipzen A."/>
            <person name="Sullivan W."/>
            <person name="Andreopoulos W.B."/>
            <person name="Clum A."/>
            <person name="Lindquist E."/>
            <person name="Daum C."/>
            <person name="Ramamoorthy G.K."/>
            <person name="Gryganskyi A."/>
            <person name="Culley D."/>
            <person name="Magnuson J.K."/>
            <person name="James T.Y."/>
            <person name="O'Malley M.A."/>
            <person name="Stajich J.E."/>
            <person name="Spatafora J.W."/>
            <person name="Visel A."/>
            <person name="Grigoriev I.V."/>
        </authorList>
    </citation>
    <scope>NUCLEOTIDE SEQUENCE [LARGE SCALE GENOMIC DNA]</scope>
    <source>
        <strain evidence="2">finn</strain>
    </source>
</reference>
<reference evidence="1 2" key="1">
    <citation type="submission" date="2016-08" db="EMBL/GenBank/DDBJ databases">
        <title>Genomes of anaerobic fungi encode conserved fungal cellulosomes for biomass hydrolysis.</title>
        <authorList>
            <consortium name="DOE Joint Genome Institute"/>
            <person name="Haitjema C.H."/>
            <person name="Gilmore S.P."/>
            <person name="Henske J.K."/>
            <person name="Solomon K.V."/>
            <person name="De Groot R."/>
            <person name="Kuo A."/>
            <person name="Mondo S.J."/>
            <person name="Salamov A.A."/>
            <person name="Labutti K."/>
            <person name="Zhao Z."/>
            <person name="Chiniquy J."/>
            <person name="Barry K."/>
            <person name="Brewer H.M."/>
            <person name="Purvine S.O."/>
            <person name="Wright A.T."/>
            <person name="Boxma B."/>
            <person name="Van Alen T."/>
            <person name="Hackstein J.H."/>
            <person name="Baker S.E."/>
            <person name="Grigoriev I.V."/>
            <person name="O'Malley M.A."/>
        </authorList>
    </citation>
    <scope>NUCLEOTIDE SEQUENCE [LARGE SCALE GENOMIC DNA]</scope>
    <source>
        <strain evidence="2">finn</strain>
    </source>
</reference>
<dbReference type="SUPFAM" id="SSF51695">
    <property type="entry name" value="PLC-like phosphodiesterases"/>
    <property type="match status" value="1"/>
</dbReference>
<feature type="non-terminal residue" evidence="1">
    <location>
        <position position="55"/>
    </location>
</feature>
<feature type="non-terminal residue" evidence="1">
    <location>
        <position position="1"/>
    </location>
</feature>